<dbReference type="Gene3D" id="1.25.40.20">
    <property type="entry name" value="Ankyrin repeat-containing domain"/>
    <property type="match status" value="1"/>
</dbReference>
<dbReference type="Pfam" id="PF13637">
    <property type="entry name" value="Ank_4"/>
    <property type="match status" value="1"/>
</dbReference>
<dbReference type="InterPro" id="IPR036770">
    <property type="entry name" value="Ankyrin_rpt-contain_sf"/>
</dbReference>
<dbReference type="Proteomes" id="UP000001396">
    <property type="component" value="Unassembled WGS sequence"/>
</dbReference>
<keyword evidence="2" id="KW-1185">Reference proteome</keyword>
<gene>
    <name evidence="1" type="ORF">PPL_10770</name>
</gene>
<evidence type="ECO:0008006" key="3">
    <source>
        <dbReference type="Google" id="ProtNLM"/>
    </source>
</evidence>
<dbReference type="AlphaFoldDB" id="D3BRY0"/>
<dbReference type="InterPro" id="IPR002110">
    <property type="entry name" value="Ankyrin_rpt"/>
</dbReference>
<organism evidence="1 2">
    <name type="scientific">Heterostelium pallidum (strain ATCC 26659 / Pp 5 / PN500)</name>
    <name type="common">Cellular slime mold</name>
    <name type="synonym">Polysphondylium pallidum</name>
    <dbReference type="NCBI Taxonomy" id="670386"/>
    <lineage>
        <taxon>Eukaryota</taxon>
        <taxon>Amoebozoa</taxon>
        <taxon>Evosea</taxon>
        <taxon>Eumycetozoa</taxon>
        <taxon>Dictyostelia</taxon>
        <taxon>Acytosteliales</taxon>
        <taxon>Acytosteliaceae</taxon>
        <taxon>Heterostelium</taxon>
    </lineage>
</organism>
<dbReference type="Pfam" id="PF12796">
    <property type="entry name" value="Ank_2"/>
    <property type="match status" value="1"/>
</dbReference>
<proteinExistence type="predicted"/>
<dbReference type="STRING" id="670386.D3BRY0"/>
<dbReference type="SUPFAM" id="SSF48403">
    <property type="entry name" value="Ankyrin repeat"/>
    <property type="match status" value="1"/>
</dbReference>
<protein>
    <recommendedName>
        <fullName evidence="3">Ankyrin repeat protein</fullName>
    </recommendedName>
</protein>
<name>D3BRY0_HETP5</name>
<evidence type="ECO:0000313" key="1">
    <source>
        <dbReference type="EMBL" id="EFA75717.1"/>
    </source>
</evidence>
<dbReference type="PANTHER" id="PTHR46586:SF3">
    <property type="entry name" value="ANKYRIN REPEAT-CONTAINING PROTEIN"/>
    <property type="match status" value="1"/>
</dbReference>
<dbReference type="InterPro" id="IPR052050">
    <property type="entry name" value="SecEffector_AnkRepeat"/>
</dbReference>
<evidence type="ECO:0000313" key="2">
    <source>
        <dbReference type="Proteomes" id="UP000001396"/>
    </source>
</evidence>
<dbReference type="GeneID" id="31366239"/>
<dbReference type="InParanoid" id="D3BRY0"/>
<dbReference type="EMBL" id="ADBJ01000051">
    <property type="protein sequence ID" value="EFA75717.1"/>
    <property type="molecule type" value="Genomic_DNA"/>
</dbReference>
<comment type="caution">
    <text evidence="1">The sequence shown here is derived from an EMBL/GenBank/DDBJ whole genome shotgun (WGS) entry which is preliminary data.</text>
</comment>
<reference evidence="1 2" key="1">
    <citation type="journal article" date="2011" name="Genome Res.">
        <title>Phylogeny-wide analysis of social amoeba genomes highlights ancient origins for complex intercellular communication.</title>
        <authorList>
            <person name="Heidel A.J."/>
            <person name="Lawal H.M."/>
            <person name="Felder M."/>
            <person name="Schilde C."/>
            <person name="Helps N.R."/>
            <person name="Tunggal B."/>
            <person name="Rivero F."/>
            <person name="John U."/>
            <person name="Schleicher M."/>
            <person name="Eichinger L."/>
            <person name="Platzer M."/>
            <person name="Noegel A.A."/>
            <person name="Schaap P."/>
            <person name="Gloeckner G."/>
        </authorList>
    </citation>
    <scope>NUCLEOTIDE SEQUENCE [LARGE SCALE GENOMIC DNA]</scope>
    <source>
        <strain evidence="2">ATCC 26659 / Pp 5 / PN500</strain>
    </source>
</reference>
<accession>D3BRY0</accession>
<sequence>MELNVFTFFSVDCGNSNSNSNSINPMNSFKIILLSSILRNKIFSYVKDIHDQNGYSGAFRCDWYDLGCFPHLLIKYNYNQRYKDIYNTIIKDNVNNMNQKNKKRNSNDSNLTIIDFQRLYLLSLKKVFKSGNYELVEFLHQSLPPKLFREHARFSINNTSLQIIEYLHSKNVGCFNQGVMDKAAELGRFDIVKFLHYNRSEGCSRAALDSASKLGSLEMVKFLSENRTEGCSALAFKSASINGDLEVLKYLVENRPEQCPVNLIDEISACERSLPIIQYLLTNNSSVKQKITKSAMDAAARNGHLEIIRYLHENTSAQCSKSAMDGAANRGHLETVRFLHFNRSEGCSALAMEVRLNLNDCPADSMNCFAKHKDTSTLQWFKDNTTLQLSSKAYINAIESNRLSNLEWIHENTKLPFPAEALDIAATNSFYANLDIVKYLHDHGASCTTRAMNNSGSFEIASFLYHNRTEGFTHLAMENAIRLDNIQMIKILAENRSEYHIVTASSFTEITRSFYFIARLKLIRLHKKY</sequence>
<dbReference type="PANTHER" id="PTHR46586">
    <property type="entry name" value="ANKYRIN REPEAT-CONTAINING PROTEIN"/>
    <property type="match status" value="1"/>
</dbReference>
<dbReference type="RefSeq" id="XP_020427851.1">
    <property type="nucleotide sequence ID" value="XM_020581535.1"/>
</dbReference>